<name>A0ABY5T2G3_9SPHN</name>
<evidence type="ECO:0000256" key="7">
    <source>
        <dbReference type="SAM" id="Phobius"/>
    </source>
</evidence>
<evidence type="ECO:0000256" key="6">
    <source>
        <dbReference type="SAM" id="MobiDB-lite"/>
    </source>
</evidence>
<dbReference type="EMBL" id="CP092471">
    <property type="protein sequence ID" value="UVI40286.1"/>
    <property type="molecule type" value="Genomic_DNA"/>
</dbReference>
<evidence type="ECO:0000256" key="2">
    <source>
        <dbReference type="ARBA" id="ARBA00022475"/>
    </source>
</evidence>
<feature type="compositionally biased region" description="Basic and acidic residues" evidence="6">
    <location>
        <begin position="9"/>
        <end position="23"/>
    </location>
</feature>
<gene>
    <name evidence="8" type="ORF">L1F33_04915</name>
</gene>
<feature type="transmembrane region" description="Helical" evidence="7">
    <location>
        <begin position="250"/>
        <end position="276"/>
    </location>
</feature>
<feature type="region of interest" description="Disordered" evidence="6">
    <location>
        <begin position="1"/>
        <end position="39"/>
    </location>
</feature>
<evidence type="ECO:0000313" key="9">
    <source>
        <dbReference type="Proteomes" id="UP001065265"/>
    </source>
</evidence>
<accession>A0ABY5T2G3</accession>
<evidence type="ECO:0000256" key="4">
    <source>
        <dbReference type="ARBA" id="ARBA00022989"/>
    </source>
</evidence>
<evidence type="ECO:0000313" key="8">
    <source>
        <dbReference type="EMBL" id="UVI40286.1"/>
    </source>
</evidence>
<dbReference type="PANTHER" id="PTHR30213">
    <property type="entry name" value="INNER MEMBRANE PROTEIN YHJD"/>
    <property type="match status" value="1"/>
</dbReference>
<organism evidence="8 9">
    <name type="scientific">Qipengyuania spongiae</name>
    <dbReference type="NCBI Taxonomy" id="2909673"/>
    <lineage>
        <taxon>Bacteria</taxon>
        <taxon>Pseudomonadati</taxon>
        <taxon>Pseudomonadota</taxon>
        <taxon>Alphaproteobacteria</taxon>
        <taxon>Sphingomonadales</taxon>
        <taxon>Erythrobacteraceae</taxon>
        <taxon>Qipengyuania</taxon>
    </lineage>
</organism>
<protein>
    <submittedName>
        <fullName evidence="8">YihY/virulence factor BrkB family protein</fullName>
    </submittedName>
</protein>
<dbReference type="InterPro" id="IPR017039">
    <property type="entry name" value="Virul_fac_BrkB"/>
</dbReference>
<proteinExistence type="predicted"/>
<dbReference type="PANTHER" id="PTHR30213:SF0">
    <property type="entry name" value="UPF0761 MEMBRANE PROTEIN YIHY"/>
    <property type="match status" value="1"/>
</dbReference>
<keyword evidence="5 7" id="KW-0472">Membrane</keyword>
<feature type="transmembrane region" description="Helical" evidence="7">
    <location>
        <begin position="217"/>
        <end position="238"/>
    </location>
</feature>
<feature type="transmembrane region" description="Helical" evidence="7">
    <location>
        <begin position="65"/>
        <end position="94"/>
    </location>
</feature>
<evidence type="ECO:0000256" key="1">
    <source>
        <dbReference type="ARBA" id="ARBA00004651"/>
    </source>
</evidence>
<reference evidence="8" key="1">
    <citation type="submission" date="2022-02" db="EMBL/GenBank/DDBJ databases">
        <title>Qipengyuania spongiae sp. nov., isolated from marine sponge.</title>
        <authorList>
            <person name="Li Z."/>
            <person name="Zhang M."/>
        </authorList>
    </citation>
    <scope>NUCLEOTIDE SEQUENCE</scope>
    <source>
        <strain evidence="8">PHS-Z21</strain>
    </source>
</reference>
<evidence type="ECO:0000256" key="5">
    <source>
        <dbReference type="ARBA" id="ARBA00023136"/>
    </source>
</evidence>
<keyword evidence="3 7" id="KW-0812">Transmembrane</keyword>
<comment type="subcellular location">
    <subcellularLocation>
        <location evidence="1">Cell membrane</location>
        <topology evidence="1">Multi-pass membrane protein</topology>
    </subcellularLocation>
</comment>
<dbReference type="Pfam" id="PF03631">
    <property type="entry name" value="Virul_fac_BrkB"/>
    <property type="match status" value="1"/>
</dbReference>
<dbReference type="RefSeq" id="WP_265560415.1">
    <property type="nucleotide sequence ID" value="NZ_CP092471.1"/>
</dbReference>
<keyword evidence="2" id="KW-1003">Cell membrane</keyword>
<feature type="transmembrane region" description="Helical" evidence="7">
    <location>
        <begin position="175"/>
        <end position="197"/>
    </location>
</feature>
<dbReference type="Proteomes" id="UP001065265">
    <property type="component" value="Chromosome"/>
</dbReference>
<feature type="transmembrane region" description="Helical" evidence="7">
    <location>
        <begin position="288"/>
        <end position="311"/>
    </location>
</feature>
<keyword evidence="9" id="KW-1185">Reference proteome</keyword>
<sequence>MASNVTEPVTDHPAEAVDGHYPDPENASSLNQAPGATAKSPWAMPWPAWKIILKRVYTMWGFHNLSLLGAGVAFFTFLALTPLIAATVMIYGLVGDVAMVQRQIGSLTTVLPGEARALIEDQLIGAVTTSSGVTGFALVIALIFAVYGGMRAANGLIGALNIINEEHETRGIVPLTLRVAALTLAAILIALVGIASAGTFAWLQTQAEGMIGGGWEFLFKILAWSVSILLGSAGFALIMRYGPDRSPARWRWLAPGALLATILWIAISFGFALYVAYVSDYNATYGSLSAIVVFLMWLFLSAYGVLAGALLNAEIERQTTVDTTTGEPLPAGERGAVLADIAEGHLTIDQWLEKSQRRATRRAARKVASKT</sequence>
<keyword evidence="4 7" id="KW-1133">Transmembrane helix</keyword>
<evidence type="ECO:0000256" key="3">
    <source>
        <dbReference type="ARBA" id="ARBA00022692"/>
    </source>
</evidence>